<dbReference type="OrthoDB" id="260231at2"/>
<reference evidence="3" key="1">
    <citation type="submission" date="2016-01" db="EMBL/GenBank/DDBJ databases">
        <title>Draft genome of Chromobacterium sp. F49.</title>
        <authorList>
            <person name="Hong K.W."/>
        </authorList>
    </citation>
    <scope>NUCLEOTIDE SEQUENCE [LARGE SCALE GENOMIC DNA]</scope>
    <source>
        <strain evidence="3">P7IIIA</strain>
    </source>
</reference>
<dbReference type="AlphaFoldDB" id="A0A163PYP3"/>
<proteinExistence type="predicted"/>
<dbReference type="RefSeq" id="WP_066245564.1">
    <property type="nucleotide sequence ID" value="NZ_LRFC01000038.1"/>
</dbReference>
<feature type="domain" description="Metanogen output" evidence="1">
    <location>
        <begin position="65"/>
        <end position="145"/>
    </location>
</feature>
<evidence type="ECO:0000259" key="1">
    <source>
        <dbReference type="Pfam" id="PF18546"/>
    </source>
</evidence>
<dbReference type="EMBL" id="LRFC01000038">
    <property type="protein sequence ID" value="KZE64325.1"/>
    <property type="molecule type" value="Genomic_DNA"/>
</dbReference>
<protein>
    <submittedName>
        <fullName evidence="2">Fis family transcriptional regulator</fullName>
    </submittedName>
</protein>
<accession>A0A163PYP3</accession>
<keyword evidence="3" id="KW-1185">Reference proteome</keyword>
<gene>
    <name evidence="2" type="ORF">AWM68_14665</name>
</gene>
<sequence length="207" mass="23516">MNLSKGELNGHTFLAKLITQYAYIHRKAIGPAAEKYIEQLGLRTGEWIEGFYEDPLNWTVDEYVHVIVDLKNSIGGHFEIVSVNPDHVIVRAKECPFGEFVKDAPHLCKMTSSVFGGIAARKFGYGKVTLRQRIALGHPMCEIAIYFQPDERETGDIYQNVPITPENGDPFTWEEETISMLNNELKRSDDMVLSLLQELEELKRGKS</sequence>
<organism evidence="2 3">
    <name type="scientific">Fictibacillus phosphorivorans</name>
    <dbReference type="NCBI Taxonomy" id="1221500"/>
    <lineage>
        <taxon>Bacteria</taxon>
        <taxon>Bacillati</taxon>
        <taxon>Bacillota</taxon>
        <taxon>Bacilli</taxon>
        <taxon>Bacillales</taxon>
        <taxon>Fictibacillaceae</taxon>
        <taxon>Fictibacillus</taxon>
    </lineage>
</organism>
<evidence type="ECO:0000313" key="3">
    <source>
        <dbReference type="Proteomes" id="UP000076567"/>
    </source>
</evidence>
<comment type="caution">
    <text evidence="2">The sequence shown here is derived from an EMBL/GenBank/DDBJ whole genome shotgun (WGS) entry which is preliminary data.</text>
</comment>
<dbReference type="InterPro" id="IPR041359">
    <property type="entry name" value="MetOD1"/>
</dbReference>
<evidence type="ECO:0000313" key="2">
    <source>
        <dbReference type="EMBL" id="KZE64325.1"/>
    </source>
</evidence>
<dbReference type="Proteomes" id="UP000076567">
    <property type="component" value="Unassembled WGS sequence"/>
</dbReference>
<name>A0A163PYP3_9BACL</name>
<dbReference type="Pfam" id="PF18546">
    <property type="entry name" value="MetOD1"/>
    <property type="match status" value="1"/>
</dbReference>